<proteinExistence type="predicted"/>
<evidence type="ECO:0000313" key="1">
    <source>
        <dbReference type="EMBL" id="BAU91142.1"/>
    </source>
</evidence>
<gene>
    <name evidence="1" type="ORF">MPPM_2537</name>
</gene>
<dbReference type="AlphaFoldDB" id="A0A169R213"/>
<name>A0A169R213_9HYPH</name>
<reference evidence="1 2" key="1">
    <citation type="journal article" date="2016" name="Genome Announc.">
        <title>Complete Genome Sequence of Methylobacterium populi P-1M, Isolated from Pink-Pigmented Household Biofilm.</title>
        <authorList>
            <person name="Morohoshi T."/>
            <person name="Ikeda T."/>
        </authorList>
    </citation>
    <scope>NUCLEOTIDE SEQUENCE [LARGE SCALE GENOMIC DNA]</scope>
    <source>
        <strain evidence="1 2">P-1M</strain>
    </source>
</reference>
<accession>A0A169R213</accession>
<dbReference type="RefSeq" id="WP_096485352.1">
    <property type="nucleotide sequence ID" value="NZ_AP014809.1"/>
</dbReference>
<sequence>MSDPDAEVWRYTFEPGPDFTLEVRGQIIGRIVRDDVMPGGSKWGWSITCVRQFVGMTKPSKTDSGYVDTKAEAVEALRAMWALERDWRAEMRALTPYHDAGMTHWVGLTAWETYERPSAAEMPELREVGRELGLDAMKPWEIYQAVCREVEPTEANREERLAEVRRRLIAVAESEEERPWCVVRKRMLTAGG</sequence>
<protein>
    <submittedName>
        <fullName evidence="1">Uncharacterized protein</fullName>
    </submittedName>
</protein>
<dbReference type="EMBL" id="AP014809">
    <property type="protein sequence ID" value="BAU91142.1"/>
    <property type="molecule type" value="Genomic_DNA"/>
</dbReference>
<organism evidence="1 2">
    <name type="scientific">Methylorubrum populi</name>
    <dbReference type="NCBI Taxonomy" id="223967"/>
    <lineage>
        <taxon>Bacteria</taxon>
        <taxon>Pseudomonadati</taxon>
        <taxon>Pseudomonadota</taxon>
        <taxon>Alphaproteobacteria</taxon>
        <taxon>Hyphomicrobiales</taxon>
        <taxon>Methylobacteriaceae</taxon>
        <taxon>Methylorubrum</taxon>
    </lineage>
</organism>
<evidence type="ECO:0000313" key="2">
    <source>
        <dbReference type="Proteomes" id="UP000218288"/>
    </source>
</evidence>
<dbReference type="Proteomes" id="UP000218288">
    <property type="component" value="Chromosome"/>
</dbReference>